<keyword evidence="2 4" id="KW-1133">Transmembrane helix</keyword>
<feature type="transmembrane region" description="Helical" evidence="4">
    <location>
        <begin position="74"/>
        <end position="93"/>
    </location>
</feature>
<evidence type="ECO:0000256" key="1">
    <source>
        <dbReference type="ARBA" id="ARBA00022692"/>
    </source>
</evidence>
<keyword evidence="6" id="KW-1185">Reference proteome</keyword>
<name>A0ABD1WRS9_9LAMI</name>
<evidence type="ECO:0000313" key="6">
    <source>
        <dbReference type="Proteomes" id="UP001604277"/>
    </source>
</evidence>
<comment type="caution">
    <text evidence="5">The sequence shown here is derived from an EMBL/GenBank/DDBJ whole genome shotgun (WGS) entry which is preliminary data.</text>
</comment>
<evidence type="ECO:0000256" key="4">
    <source>
        <dbReference type="SAM" id="Phobius"/>
    </source>
</evidence>
<evidence type="ECO:0000256" key="2">
    <source>
        <dbReference type="ARBA" id="ARBA00022989"/>
    </source>
</evidence>
<proteinExistence type="predicted"/>
<evidence type="ECO:0000256" key="3">
    <source>
        <dbReference type="ARBA" id="ARBA00023136"/>
    </source>
</evidence>
<gene>
    <name evidence="5" type="ORF">Fot_06025</name>
</gene>
<accession>A0ABD1WRS9</accession>
<dbReference type="InterPro" id="IPR030184">
    <property type="entry name" value="WAT1-related"/>
</dbReference>
<sequence length="137" mass="15596">MARGGGNRNCYKDVLPFTALVVMECSNVGLNTLFKFATNHGMSQYVFVVYAYAVAALVLLPARFFCDRSRELPPLNFSIMIKVFLLGSHWVYISDHGLYWNQLWITNACFSHQQPDAGFHFRACYHFQDGKASSVEQ</sequence>
<dbReference type="Proteomes" id="UP001604277">
    <property type="component" value="Unassembled WGS sequence"/>
</dbReference>
<dbReference type="EMBL" id="JBFOLJ010000002">
    <property type="protein sequence ID" value="KAL2552406.1"/>
    <property type="molecule type" value="Genomic_DNA"/>
</dbReference>
<evidence type="ECO:0000313" key="5">
    <source>
        <dbReference type="EMBL" id="KAL2552406.1"/>
    </source>
</evidence>
<organism evidence="5 6">
    <name type="scientific">Forsythia ovata</name>
    <dbReference type="NCBI Taxonomy" id="205694"/>
    <lineage>
        <taxon>Eukaryota</taxon>
        <taxon>Viridiplantae</taxon>
        <taxon>Streptophyta</taxon>
        <taxon>Embryophyta</taxon>
        <taxon>Tracheophyta</taxon>
        <taxon>Spermatophyta</taxon>
        <taxon>Magnoliopsida</taxon>
        <taxon>eudicotyledons</taxon>
        <taxon>Gunneridae</taxon>
        <taxon>Pentapetalae</taxon>
        <taxon>asterids</taxon>
        <taxon>lamiids</taxon>
        <taxon>Lamiales</taxon>
        <taxon>Oleaceae</taxon>
        <taxon>Forsythieae</taxon>
        <taxon>Forsythia</taxon>
    </lineage>
</organism>
<reference evidence="6" key="1">
    <citation type="submission" date="2024-07" db="EMBL/GenBank/DDBJ databases">
        <title>Two chromosome-level genome assemblies of Korean endemic species Abeliophyllum distichum and Forsythia ovata (Oleaceae).</title>
        <authorList>
            <person name="Jang H."/>
        </authorList>
    </citation>
    <scope>NUCLEOTIDE SEQUENCE [LARGE SCALE GENOMIC DNA]</scope>
</reference>
<dbReference type="AlphaFoldDB" id="A0ABD1WRS9"/>
<feature type="transmembrane region" description="Helical" evidence="4">
    <location>
        <begin position="42"/>
        <end position="62"/>
    </location>
</feature>
<keyword evidence="3 4" id="KW-0472">Membrane</keyword>
<dbReference type="PANTHER" id="PTHR31218">
    <property type="entry name" value="WAT1-RELATED PROTEIN"/>
    <property type="match status" value="1"/>
</dbReference>
<keyword evidence="1 4" id="KW-0812">Transmembrane</keyword>
<protein>
    <submittedName>
        <fullName evidence="5">Nodulin MtN21 /EamA-like transporter family protein</fullName>
    </submittedName>
</protein>